<dbReference type="OrthoDB" id="108365at2759"/>
<feature type="region of interest" description="Disordered" evidence="13">
    <location>
        <begin position="247"/>
        <end position="268"/>
    </location>
</feature>
<dbReference type="GeneID" id="94425092"/>
<feature type="domain" description="Pyruvate kinase C-terminal" evidence="15">
    <location>
        <begin position="825"/>
        <end position="924"/>
    </location>
</feature>
<feature type="region of interest" description="Disordered" evidence="13">
    <location>
        <begin position="712"/>
        <end position="748"/>
    </location>
</feature>
<dbReference type="InterPro" id="IPR001697">
    <property type="entry name" value="Pyr_Knase"/>
</dbReference>
<proteinExistence type="inferred from homology"/>
<evidence type="ECO:0000256" key="12">
    <source>
        <dbReference type="ARBA" id="ARBA00023317"/>
    </source>
</evidence>
<feature type="compositionally biased region" description="Polar residues" evidence="13">
    <location>
        <begin position="445"/>
        <end position="457"/>
    </location>
</feature>
<dbReference type="EC" id="2.7.1.40" evidence="4"/>
<dbReference type="Pfam" id="PF02887">
    <property type="entry name" value="PK_C"/>
    <property type="match status" value="1"/>
</dbReference>
<keyword evidence="12 16" id="KW-0670">Pyruvate</keyword>
<feature type="region of interest" description="Disordered" evidence="13">
    <location>
        <begin position="769"/>
        <end position="811"/>
    </location>
</feature>
<evidence type="ECO:0000256" key="6">
    <source>
        <dbReference type="ARBA" id="ARBA00022723"/>
    </source>
</evidence>
<dbReference type="RefSeq" id="XP_067926167.1">
    <property type="nucleotide sequence ID" value="XM_068061881.1"/>
</dbReference>
<dbReference type="InterPro" id="IPR011037">
    <property type="entry name" value="Pyrv_Knase-like_insert_dom_sf"/>
</dbReference>
<dbReference type="GO" id="GO:0016301">
    <property type="term" value="F:kinase activity"/>
    <property type="evidence" value="ECO:0007669"/>
    <property type="project" value="UniProtKB-KW"/>
</dbReference>
<dbReference type="InterPro" id="IPR040442">
    <property type="entry name" value="Pyrv_kinase-like_dom_sf"/>
</dbReference>
<feature type="domain" description="Pyruvate kinase barrel" evidence="14">
    <location>
        <begin position="312"/>
        <end position="443"/>
    </location>
</feature>
<reference evidence="16 17" key="1">
    <citation type="journal article" date="2017" name="Int. J. Parasitol.">
        <title>The genome of the protozoan parasite Cystoisospora suis and a reverse vaccinology approach to identify vaccine candidates.</title>
        <authorList>
            <person name="Palmieri N."/>
            <person name="Shrestha A."/>
            <person name="Ruttkowski B."/>
            <person name="Beck T."/>
            <person name="Vogl C."/>
            <person name="Tomley F."/>
            <person name="Blake D.P."/>
            <person name="Joachim A."/>
        </authorList>
    </citation>
    <scope>NUCLEOTIDE SEQUENCE [LARGE SCALE GENOMIC DNA]</scope>
    <source>
        <strain evidence="16 17">Wien I</strain>
    </source>
</reference>
<sequence>MSGMSECAAKQHRGFFAEDVSHFLPFWKNKHTLTTSRSRLCRAPCQGSLGLLSKTNTLFWLLVKRAMVPLTVFSCVSFRGGLEAASHVLTPRSVVTGLPPTSSVAAPQSFSGLSLARDTIGEYNGCIRQLLRREAPATDARDQKPHRLQLSSFSSLGRACGINLHHGISRRSALSSRQQEQVTPCAELPSYLTAYEGEITGETRTLETQADVSSIVPGARTFSSTAAFLHPLVGWSDRFGRRLSSRPARGDVHRHMHTSPWSSSRKTKAMARGNRLYHSASDRTEGISPGFDEGGAANSGSLERRRNFTYAKQVATIGPASWDYEEIERLFLTGVDVFRLNMSHGLLSEKHQQLLHVRRVEQVYGHPIAVLADLPGPKFRLGSFENEEAVLEAGQAFTLDSSPVLGDATRVHLPHPEILKALRPQDTLLVDDGKLKLRVVRTITSPAESQGQGETPMSSPSSASSAGVSTQRDKGDNSAGVLSVECEVLVGGVISSKKGINLPASVVPISALSPRDRELARTVAGWGVDWIALSFVQSAEDVHALRQELRDAAVASSSSSFSSQGVHQIRRDINVIVKIEKPVALKNFESILSAADGVMVARGDLGVELQDKMAYLPSIQKRLVDLCREAGKPVVVATQMLESMIHSPIPTRAEVSDVANAVYDGADAVMLSGETAAGDFPSLVAQTQRQGIQAVETDLRFWNSLSRQREAFRQKEERDVQGTIQSDPNKGTHSEAEISPSRPGASVVGVRSNTNEAIMTDLLKSFLSHNGNTSQPQSLADGEASPSVGMRNRSVEGKSNGSFESHQQRGSTNSAWLSLGAEGLARFQKSKAIVVFSENGDVARRLAALRPVCPVIAATRDPLAARQLQLYWGVYPVLLGTEEFSQAVRSVNAHLQSACEIAQKEGFISSPTDDIVVAGVAPGNEKAGEARGPERSAPFLTVCNSSQA</sequence>
<keyword evidence="17" id="KW-1185">Reference proteome</keyword>
<dbReference type="AlphaFoldDB" id="A0A2C6LBT8"/>
<evidence type="ECO:0000256" key="10">
    <source>
        <dbReference type="ARBA" id="ARBA00022842"/>
    </source>
</evidence>
<dbReference type="InterPro" id="IPR015813">
    <property type="entry name" value="Pyrv/PenolPyrv_kinase-like_dom"/>
</dbReference>
<dbReference type="GO" id="GO:0030955">
    <property type="term" value="F:potassium ion binding"/>
    <property type="evidence" value="ECO:0007669"/>
    <property type="project" value="InterPro"/>
</dbReference>
<evidence type="ECO:0000313" key="16">
    <source>
        <dbReference type="EMBL" id="PHJ24494.1"/>
    </source>
</evidence>
<accession>A0A2C6LBT8</accession>
<keyword evidence="9" id="KW-0067">ATP-binding</keyword>
<evidence type="ECO:0000256" key="9">
    <source>
        <dbReference type="ARBA" id="ARBA00022840"/>
    </source>
</evidence>
<evidence type="ECO:0000256" key="7">
    <source>
        <dbReference type="ARBA" id="ARBA00022741"/>
    </source>
</evidence>
<name>A0A2C6LBT8_9APIC</name>
<evidence type="ECO:0000256" key="8">
    <source>
        <dbReference type="ARBA" id="ARBA00022777"/>
    </source>
</evidence>
<keyword evidence="11" id="KW-0324">Glycolysis</keyword>
<dbReference type="InterPro" id="IPR015793">
    <property type="entry name" value="Pyrv_Knase_brl"/>
</dbReference>
<keyword evidence="6" id="KW-0479">Metal-binding</keyword>
<dbReference type="Gene3D" id="3.20.20.60">
    <property type="entry name" value="Phosphoenolpyruvate-binding domains"/>
    <property type="match status" value="1"/>
</dbReference>
<dbReference type="UniPathway" id="UPA00109">
    <property type="reaction ID" value="UER00188"/>
</dbReference>
<dbReference type="PANTHER" id="PTHR11817">
    <property type="entry name" value="PYRUVATE KINASE"/>
    <property type="match status" value="1"/>
</dbReference>
<evidence type="ECO:0000256" key="13">
    <source>
        <dbReference type="SAM" id="MobiDB-lite"/>
    </source>
</evidence>
<dbReference type="Proteomes" id="UP000221165">
    <property type="component" value="Unassembled WGS sequence"/>
</dbReference>
<dbReference type="InterPro" id="IPR036918">
    <property type="entry name" value="Pyrv_Knase_C_sf"/>
</dbReference>
<keyword evidence="5" id="KW-0808">Transferase</keyword>
<evidence type="ECO:0000256" key="4">
    <source>
        <dbReference type="ARBA" id="ARBA00012142"/>
    </source>
</evidence>
<dbReference type="VEuPathDB" id="ToxoDB:CSUI_001676"/>
<dbReference type="Pfam" id="PF00224">
    <property type="entry name" value="PK"/>
    <property type="match status" value="2"/>
</dbReference>
<dbReference type="SUPFAM" id="SSF50800">
    <property type="entry name" value="PK beta-barrel domain-like"/>
    <property type="match status" value="1"/>
</dbReference>
<comment type="caution">
    <text evidence="16">The sequence shown here is derived from an EMBL/GenBank/DDBJ whole genome shotgun (WGS) entry which is preliminary data.</text>
</comment>
<dbReference type="SUPFAM" id="SSF52935">
    <property type="entry name" value="PK C-terminal domain-like"/>
    <property type="match status" value="1"/>
</dbReference>
<feature type="compositionally biased region" description="Polar residues" evidence="13">
    <location>
        <begin position="769"/>
        <end position="778"/>
    </location>
</feature>
<dbReference type="GO" id="GO:0005524">
    <property type="term" value="F:ATP binding"/>
    <property type="evidence" value="ECO:0007669"/>
    <property type="project" value="UniProtKB-KW"/>
</dbReference>
<keyword evidence="7" id="KW-0547">Nucleotide-binding</keyword>
<evidence type="ECO:0000256" key="2">
    <source>
        <dbReference type="ARBA" id="ARBA00004997"/>
    </source>
</evidence>
<dbReference type="Gene3D" id="2.40.33.10">
    <property type="entry name" value="PK beta-barrel domain-like"/>
    <property type="match status" value="1"/>
</dbReference>
<comment type="cofactor">
    <cofactor evidence="1">
        <name>K(+)</name>
        <dbReference type="ChEBI" id="CHEBI:29103"/>
    </cofactor>
</comment>
<feature type="compositionally biased region" description="Polar residues" evidence="13">
    <location>
        <begin position="797"/>
        <end position="811"/>
    </location>
</feature>
<evidence type="ECO:0000256" key="11">
    <source>
        <dbReference type="ARBA" id="ARBA00023152"/>
    </source>
</evidence>
<evidence type="ECO:0000259" key="14">
    <source>
        <dbReference type="Pfam" id="PF00224"/>
    </source>
</evidence>
<feature type="region of interest" description="Disordered" evidence="13">
    <location>
        <begin position="445"/>
        <end position="476"/>
    </location>
</feature>
<evidence type="ECO:0000256" key="5">
    <source>
        <dbReference type="ARBA" id="ARBA00022679"/>
    </source>
</evidence>
<organism evidence="16 17">
    <name type="scientific">Cystoisospora suis</name>
    <dbReference type="NCBI Taxonomy" id="483139"/>
    <lineage>
        <taxon>Eukaryota</taxon>
        <taxon>Sar</taxon>
        <taxon>Alveolata</taxon>
        <taxon>Apicomplexa</taxon>
        <taxon>Conoidasida</taxon>
        <taxon>Coccidia</taxon>
        <taxon>Eucoccidiorida</taxon>
        <taxon>Eimeriorina</taxon>
        <taxon>Sarcocystidae</taxon>
        <taxon>Cystoisospora</taxon>
    </lineage>
</organism>
<comment type="pathway">
    <text evidence="2">Carbohydrate degradation; glycolysis; pyruvate from D-glyceraldehyde 3-phosphate: step 5/5.</text>
</comment>
<dbReference type="InterPro" id="IPR015795">
    <property type="entry name" value="Pyrv_Knase_C"/>
</dbReference>
<keyword evidence="8 16" id="KW-0418">Kinase</keyword>
<evidence type="ECO:0000259" key="15">
    <source>
        <dbReference type="Pfam" id="PF02887"/>
    </source>
</evidence>
<protein>
    <recommendedName>
        <fullName evidence="4">pyruvate kinase</fullName>
        <ecNumber evidence="4">2.7.1.40</ecNumber>
    </recommendedName>
</protein>
<dbReference type="InterPro" id="IPR015806">
    <property type="entry name" value="Pyrv_Knase_insert_dom_sf"/>
</dbReference>
<evidence type="ECO:0000256" key="1">
    <source>
        <dbReference type="ARBA" id="ARBA00001958"/>
    </source>
</evidence>
<dbReference type="Gene3D" id="3.40.1380.20">
    <property type="entry name" value="Pyruvate kinase, C-terminal domain"/>
    <property type="match status" value="1"/>
</dbReference>
<dbReference type="GO" id="GO:0000287">
    <property type="term" value="F:magnesium ion binding"/>
    <property type="evidence" value="ECO:0007669"/>
    <property type="project" value="InterPro"/>
</dbReference>
<feature type="domain" description="Pyruvate kinase barrel" evidence="14">
    <location>
        <begin position="483"/>
        <end position="682"/>
    </location>
</feature>
<dbReference type="SUPFAM" id="SSF51621">
    <property type="entry name" value="Phosphoenolpyruvate/pyruvate domain"/>
    <property type="match status" value="1"/>
</dbReference>
<gene>
    <name evidence="16" type="ORF">CSUI_001676</name>
</gene>
<evidence type="ECO:0000313" key="17">
    <source>
        <dbReference type="Proteomes" id="UP000221165"/>
    </source>
</evidence>
<evidence type="ECO:0000256" key="3">
    <source>
        <dbReference type="ARBA" id="ARBA00008663"/>
    </source>
</evidence>
<dbReference type="EMBL" id="MIGC01000671">
    <property type="protein sequence ID" value="PHJ24494.1"/>
    <property type="molecule type" value="Genomic_DNA"/>
</dbReference>
<dbReference type="GO" id="GO:0004743">
    <property type="term" value="F:pyruvate kinase activity"/>
    <property type="evidence" value="ECO:0007669"/>
    <property type="project" value="UniProtKB-EC"/>
</dbReference>
<comment type="similarity">
    <text evidence="3">Belongs to the pyruvate kinase family.</text>
</comment>
<keyword evidence="10" id="KW-0460">Magnesium</keyword>